<protein>
    <submittedName>
        <fullName evidence="4">DUF4174 domain-containing protein</fullName>
    </submittedName>
</protein>
<evidence type="ECO:0000313" key="4">
    <source>
        <dbReference type="EMBL" id="NDW17276.1"/>
    </source>
</evidence>
<dbReference type="Pfam" id="PF13778">
    <property type="entry name" value="DUF4174"/>
    <property type="match status" value="1"/>
</dbReference>
<keyword evidence="5" id="KW-1185">Reference proteome</keyword>
<evidence type="ECO:0000259" key="3">
    <source>
        <dbReference type="Pfam" id="PF13778"/>
    </source>
</evidence>
<feature type="domain" description="DUF4174" evidence="3">
    <location>
        <begin position="40"/>
        <end position="148"/>
    </location>
</feature>
<keyword evidence="1 2" id="KW-0732">Signal</keyword>
<name>A0A6N9TN49_9ALTE</name>
<dbReference type="RefSeq" id="WP_163107790.1">
    <property type="nucleotide sequence ID" value="NZ_JAAAWO010000022.1"/>
</dbReference>
<proteinExistence type="predicted"/>
<reference evidence="4 5" key="1">
    <citation type="submission" date="2020-01" db="EMBL/GenBank/DDBJ databases">
        <title>Genomes of bacteria type strains.</title>
        <authorList>
            <person name="Chen J."/>
            <person name="Zhu S."/>
            <person name="Yang J."/>
        </authorList>
    </citation>
    <scope>NUCLEOTIDE SEQUENCE [LARGE SCALE GENOMIC DNA]</scope>
    <source>
        <strain evidence="4 5">LMG 24078</strain>
    </source>
</reference>
<feature type="signal peptide" evidence="2">
    <location>
        <begin position="1"/>
        <end position="23"/>
    </location>
</feature>
<dbReference type="Proteomes" id="UP000471381">
    <property type="component" value="Unassembled WGS sequence"/>
</dbReference>
<evidence type="ECO:0000313" key="5">
    <source>
        <dbReference type="Proteomes" id="UP000471381"/>
    </source>
</evidence>
<dbReference type="InterPro" id="IPR025232">
    <property type="entry name" value="DUF4174"/>
</dbReference>
<comment type="caution">
    <text evidence="4">The sequence shown here is derived from an EMBL/GenBank/DDBJ whole genome shotgun (WGS) entry which is preliminary data.</text>
</comment>
<dbReference type="AlphaFoldDB" id="A0A6N9TN49"/>
<evidence type="ECO:0000256" key="1">
    <source>
        <dbReference type="ARBA" id="ARBA00022729"/>
    </source>
</evidence>
<accession>A0A6N9TN49</accession>
<sequence>MKPSKYIIPFLSAFIATSSLTFAKSEPTDVLYQESCSMFFTDMRWQHRILLVRVGDDVELKELTKYIDYTALELTERKLLVLGIDRKTVYPLNNALSCLPSLDEVQHRLNSNKAVLIGLDGGTKEQYDVIDPVRIFSDIDSMPMRRRERQDN</sequence>
<evidence type="ECO:0000256" key="2">
    <source>
        <dbReference type="SAM" id="SignalP"/>
    </source>
</evidence>
<organism evidence="4 5">
    <name type="scientific">Alteromonas genovensis</name>
    <dbReference type="NCBI Taxonomy" id="471225"/>
    <lineage>
        <taxon>Bacteria</taxon>
        <taxon>Pseudomonadati</taxon>
        <taxon>Pseudomonadota</taxon>
        <taxon>Gammaproteobacteria</taxon>
        <taxon>Alteromonadales</taxon>
        <taxon>Alteromonadaceae</taxon>
        <taxon>Alteromonas/Salinimonas group</taxon>
        <taxon>Alteromonas</taxon>
    </lineage>
</organism>
<gene>
    <name evidence="4" type="ORF">GTQ48_17330</name>
</gene>
<dbReference type="EMBL" id="JAAAWO010000022">
    <property type="protein sequence ID" value="NDW17276.1"/>
    <property type="molecule type" value="Genomic_DNA"/>
</dbReference>
<feature type="chain" id="PRO_5026796249" evidence="2">
    <location>
        <begin position="24"/>
        <end position="152"/>
    </location>
</feature>